<accession>A0ABV0BB87</accession>
<evidence type="ECO:0000313" key="3">
    <source>
        <dbReference type="Proteomes" id="UP001427805"/>
    </source>
</evidence>
<keyword evidence="1" id="KW-0732">Signal</keyword>
<dbReference type="Proteomes" id="UP001427805">
    <property type="component" value="Unassembled WGS sequence"/>
</dbReference>
<organism evidence="2 3">
    <name type="scientific">Sphingomonas rustica</name>
    <dbReference type="NCBI Taxonomy" id="3103142"/>
    <lineage>
        <taxon>Bacteria</taxon>
        <taxon>Pseudomonadati</taxon>
        <taxon>Pseudomonadota</taxon>
        <taxon>Alphaproteobacteria</taxon>
        <taxon>Sphingomonadales</taxon>
        <taxon>Sphingomonadaceae</taxon>
        <taxon>Sphingomonas</taxon>
    </lineage>
</organism>
<feature type="chain" id="PRO_5046592338" evidence="1">
    <location>
        <begin position="27"/>
        <end position="161"/>
    </location>
</feature>
<proteinExistence type="predicted"/>
<comment type="caution">
    <text evidence="2">The sequence shown here is derived from an EMBL/GenBank/DDBJ whole genome shotgun (WGS) entry which is preliminary data.</text>
</comment>
<name>A0ABV0BB87_9SPHN</name>
<protein>
    <submittedName>
        <fullName evidence="2">YbjN domain-containing protein</fullName>
    </submittedName>
</protein>
<dbReference type="RefSeq" id="WP_346247872.1">
    <property type="nucleotide sequence ID" value="NZ_JBDIZK010000010.1"/>
</dbReference>
<dbReference type="CDD" id="cd17511">
    <property type="entry name" value="YbjN_AmyR-like"/>
    <property type="match status" value="1"/>
</dbReference>
<evidence type="ECO:0000313" key="2">
    <source>
        <dbReference type="EMBL" id="MEN3748835.1"/>
    </source>
</evidence>
<reference evidence="2 3" key="1">
    <citation type="submission" date="2024-05" db="EMBL/GenBank/DDBJ databases">
        <title>Sphingomonas sp. HF-S3 16S ribosomal RNA gene Genome sequencing and assembly.</title>
        <authorList>
            <person name="Lee H."/>
        </authorList>
    </citation>
    <scope>NUCLEOTIDE SEQUENCE [LARGE SCALE GENOMIC DNA]</scope>
    <source>
        <strain evidence="2 3">HF-S3</strain>
    </source>
</reference>
<dbReference type="Pfam" id="PF10722">
    <property type="entry name" value="YbjN"/>
    <property type="match status" value="1"/>
</dbReference>
<gene>
    <name evidence="2" type="ORF">TPR58_16795</name>
</gene>
<feature type="signal peptide" evidence="1">
    <location>
        <begin position="1"/>
        <end position="26"/>
    </location>
</feature>
<evidence type="ECO:0000256" key="1">
    <source>
        <dbReference type="SAM" id="SignalP"/>
    </source>
</evidence>
<sequence>MTNRIRTAFAALAMIAGVTVALPAAAQMVRAQDPQSVLAAMKAGGYSDATLGKDGEGDPKISAEIDGTTFHVYFYNCTGNKACATVQFHAGYDLKKPIKLERINEWNRTQRFGRAYVDDEGDPILQMDLDLDDGGVSRLLFIDNLEFWAAVVSKFETHIGF</sequence>
<dbReference type="EMBL" id="JBDIZK010000010">
    <property type="protein sequence ID" value="MEN3748835.1"/>
    <property type="molecule type" value="Genomic_DNA"/>
</dbReference>
<dbReference type="InterPro" id="IPR019660">
    <property type="entry name" value="Put_sensory_transdc_reg_YbjN"/>
</dbReference>
<keyword evidence="3" id="KW-1185">Reference proteome</keyword>